<dbReference type="AlphaFoldDB" id="A0A9P6XT38"/>
<evidence type="ECO:0000313" key="1">
    <source>
        <dbReference type="EMBL" id="KAG1531982.1"/>
    </source>
</evidence>
<gene>
    <name evidence="1" type="ORF">G6F50_016411</name>
</gene>
<dbReference type="Proteomes" id="UP000740926">
    <property type="component" value="Unassembled WGS sequence"/>
</dbReference>
<sequence length="142" mass="14161">MVSVSKPVLVQLHVDPADAATGHPGPVAILERADDAATTHAEGVDVVSLLQGADGAAGHDEIVAATALCDHAGDGAAGDRHLVIAAALVDTVEGTVVEQQHIVAIALQDTAGDAAGLHLQAIIAGTELHAGSATERRCCCPC</sequence>
<reference evidence="1 2" key="1">
    <citation type="journal article" date="2020" name="Microb. Genom.">
        <title>Genetic diversity of clinical and environmental Mucorales isolates obtained from an investigation of mucormycosis cases among solid organ transplant recipients.</title>
        <authorList>
            <person name="Nguyen M.H."/>
            <person name="Kaul D."/>
            <person name="Muto C."/>
            <person name="Cheng S.J."/>
            <person name="Richter R.A."/>
            <person name="Bruno V.M."/>
            <person name="Liu G."/>
            <person name="Beyhan S."/>
            <person name="Sundermann A.J."/>
            <person name="Mounaud S."/>
            <person name="Pasculle A.W."/>
            <person name="Nierman W.C."/>
            <person name="Driscoll E."/>
            <person name="Cumbie R."/>
            <person name="Clancy C.J."/>
            <person name="Dupont C.L."/>
        </authorList>
    </citation>
    <scope>NUCLEOTIDE SEQUENCE [LARGE SCALE GENOMIC DNA]</scope>
    <source>
        <strain evidence="1 2">GL24</strain>
    </source>
</reference>
<name>A0A9P6XT38_9FUNG</name>
<comment type="caution">
    <text evidence="1">The sequence shown here is derived from an EMBL/GenBank/DDBJ whole genome shotgun (WGS) entry which is preliminary data.</text>
</comment>
<dbReference type="EMBL" id="JAANIU010010297">
    <property type="protein sequence ID" value="KAG1531982.1"/>
    <property type="molecule type" value="Genomic_DNA"/>
</dbReference>
<proteinExistence type="predicted"/>
<organism evidence="1 2">
    <name type="scientific">Rhizopus delemar</name>
    <dbReference type="NCBI Taxonomy" id="936053"/>
    <lineage>
        <taxon>Eukaryota</taxon>
        <taxon>Fungi</taxon>
        <taxon>Fungi incertae sedis</taxon>
        <taxon>Mucoromycota</taxon>
        <taxon>Mucoromycotina</taxon>
        <taxon>Mucoromycetes</taxon>
        <taxon>Mucorales</taxon>
        <taxon>Mucorineae</taxon>
        <taxon>Rhizopodaceae</taxon>
        <taxon>Rhizopus</taxon>
    </lineage>
</organism>
<protein>
    <submittedName>
        <fullName evidence="1">Uncharacterized protein</fullName>
    </submittedName>
</protein>
<evidence type="ECO:0000313" key="2">
    <source>
        <dbReference type="Proteomes" id="UP000740926"/>
    </source>
</evidence>
<keyword evidence="2" id="KW-1185">Reference proteome</keyword>
<accession>A0A9P6XT38</accession>